<organism evidence="1 2">
    <name type="scientific">Actinomadura vinacea</name>
    <dbReference type="NCBI Taxonomy" id="115336"/>
    <lineage>
        <taxon>Bacteria</taxon>
        <taxon>Bacillati</taxon>
        <taxon>Actinomycetota</taxon>
        <taxon>Actinomycetes</taxon>
        <taxon>Streptosporangiales</taxon>
        <taxon>Thermomonosporaceae</taxon>
        <taxon>Actinomadura</taxon>
    </lineage>
</organism>
<keyword evidence="2" id="KW-1185">Reference proteome</keyword>
<protein>
    <submittedName>
        <fullName evidence="1">Uncharacterized protein</fullName>
    </submittedName>
</protein>
<accession>A0ABP5VI11</accession>
<dbReference type="EMBL" id="BAAARW010000003">
    <property type="protein sequence ID" value="GAA2403757.1"/>
    <property type="molecule type" value="Genomic_DNA"/>
</dbReference>
<dbReference type="SUPFAM" id="SSF49785">
    <property type="entry name" value="Galactose-binding domain-like"/>
    <property type="match status" value="1"/>
</dbReference>
<proteinExistence type="predicted"/>
<dbReference type="Gene3D" id="2.60.120.260">
    <property type="entry name" value="Galactose-binding domain-like"/>
    <property type="match status" value="1"/>
</dbReference>
<comment type="caution">
    <text evidence="1">The sequence shown here is derived from an EMBL/GenBank/DDBJ whole genome shotgun (WGS) entry which is preliminary data.</text>
</comment>
<dbReference type="InterPro" id="IPR008979">
    <property type="entry name" value="Galactose-bd-like_sf"/>
</dbReference>
<dbReference type="Proteomes" id="UP001501231">
    <property type="component" value="Unassembled WGS sequence"/>
</dbReference>
<evidence type="ECO:0000313" key="1">
    <source>
        <dbReference type="EMBL" id="GAA2403757.1"/>
    </source>
</evidence>
<gene>
    <name evidence="1" type="ORF">GCM10010191_09210</name>
</gene>
<evidence type="ECO:0000313" key="2">
    <source>
        <dbReference type="Proteomes" id="UP001501231"/>
    </source>
</evidence>
<name>A0ABP5VI11_9ACTN</name>
<reference evidence="2" key="1">
    <citation type="journal article" date="2019" name="Int. J. Syst. Evol. Microbiol.">
        <title>The Global Catalogue of Microorganisms (GCM) 10K type strain sequencing project: providing services to taxonomists for standard genome sequencing and annotation.</title>
        <authorList>
            <consortium name="The Broad Institute Genomics Platform"/>
            <consortium name="The Broad Institute Genome Sequencing Center for Infectious Disease"/>
            <person name="Wu L."/>
            <person name="Ma J."/>
        </authorList>
    </citation>
    <scope>NUCLEOTIDE SEQUENCE [LARGE SCALE GENOMIC DNA]</scope>
    <source>
        <strain evidence="2">JCM 3325</strain>
    </source>
</reference>
<sequence>MAEGPTGGFGDLPGGIVNPWDRQVSHGDLSFTDKKLYKLSFDARATRNVTIAATVNTFTDGQYIPRWERPITLTTGMRHFELPVAVYGTGTRTFSFNVGTYDVSYTLHLDNVSLTPVPES</sequence>